<protein>
    <submittedName>
        <fullName evidence="1">Uncharacterized protein</fullName>
    </submittedName>
</protein>
<reference evidence="1 2" key="1">
    <citation type="submission" date="2016-10" db="EMBL/GenBank/DDBJ databases">
        <title>Genome sequence of the ascomycete fungus Penicillium subrubescens.</title>
        <authorList>
            <person name="De Vries R.P."/>
            <person name="Peng M."/>
            <person name="Dilokpimol A."/>
            <person name="Hilden K."/>
            <person name="Makela M.R."/>
            <person name="Grigoriev I."/>
            <person name="Riley R."/>
            <person name="Granchi Z."/>
        </authorList>
    </citation>
    <scope>NUCLEOTIDE SEQUENCE [LARGE SCALE GENOMIC DNA]</scope>
    <source>
        <strain evidence="1 2">CBS 132785</strain>
    </source>
</reference>
<dbReference type="STRING" id="1316194.A0A1Q5UKT1"/>
<comment type="caution">
    <text evidence="1">The sequence shown here is derived from an EMBL/GenBank/DDBJ whole genome shotgun (WGS) entry which is preliminary data.</text>
</comment>
<evidence type="ECO:0000313" key="1">
    <source>
        <dbReference type="EMBL" id="OKP13088.1"/>
    </source>
</evidence>
<keyword evidence="2" id="KW-1185">Reference proteome</keyword>
<evidence type="ECO:0000313" key="2">
    <source>
        <dbReference type="Proteomes" id="UP000186955"/>
    </source>
</evidence>
<gene>
    <name evidence="1" type="ORF">PENSUB_1188</name>
</gene>
<proteinExistence type="predicted"/>
<accession>A0A1Q5UKT1</accession>
<organism evidence="1 2">
    <name type="scientific">Penicillium subrubescens</name>
    <dbReference type="NCBI Taxonomy" id="1316194"/>
    <lineage>
        <taxon>Eukaryota</taxon>
        <taxon>Fungi</taxon>
        <taxon>Dikarya</taxon>
        <taxon>Ascomycota</taxon>
        <taxon>Pezizomycotina</taxon>
        <taxon>Eurotiomycetes</taxon>
        <taxon>Eurotiomycetidae</taxon>
        <taxon>Eurotiales</taxon>
        <taxon>Aspergillaceae</taxon>
        <taxon>Penicillium</taxon>
    </lineage>
</organism>
<name>A0A1Q5UKT1_9EURO</name>
<dbReference type="AlphaFoldDB" id="A0A1Q5UKT1"/>
<dbReference type="EMBL" id="MNBE01000157">
    <property type="protein sequence ID" value="OKP13088.1"/>
    <property type="molecule type" value="Genomic_DNA"/>
</dbReference>
<sequence length="285" mass="33782">MECIVRGIYHHPFFAKWWLRQENVSQHIRTAIYARLIMNNDLSWLNESTPDSDLPILIWHPKPASKYTSTELARRRPSMTPQIARACINANYQDLFDSLDATPDIFLWVDAEKVPNTYYLKQIEQKAMELGLDRFELSVFDSSTECPEHMAYFWPQRPDVTEMWPMALLAQEMVGIGYHDLNLVREVTVDQVGFEEEGDALASVVGGILLMRAWQIRRYDRLPPLIRWILVKFTETYHTWNWRKTVRWWACGRIHEHQGCIRKEKVASSYFVYPFVYHNQIHLNF</sequence>
<dbReference type="Proteomes" id="UP000186955">
    <property type="component" value="Unassembled WGS sequence"/>
</dbReference>